<sequence length="110" mass="12498">ASAKTEGDTSDELSEPSTATAYNFPVHLLHCDGSWPRVFQHNRPIEDNQNSAVYEAVAEKANEKNVRRGLRQRDVKTAAESGRIVEARRWNKNPIAQVCPKFVFWQDEKS</sequence>
<evidence type="ECO:0000313" key="2">
    <source>
        <dbReference type="Proteomes" id="UP000662821"/>
    </source>
</evidence>
<dbReference type="Proteomes" id="UP000662821">
    <property type="component" value="Chromosome"/>
</dbReference>
<organism evidence="1 2">
    <name type="scientific">Janthinobacterium lividum</name>
    <dbReference type="NCBI Taxonomy" id="29581"/>
    <lineage>
        <taxon>Bacteria</taxon>
        <taxon>Pseudomonadati</taxon>
        <taxon>Pseudomonadota</taxon>
        <taxon>Betaproteobacteria</taxon>
        <taxon>Burkholderiales</taxon>
        <taxon>Oxalobacteraceae</taxon>
        <taxon>Janthinobacterium</taxon>
    </lineage>
</organism>
<dbReference type="EMBL" id="CP071520">
    <property type="protein sequence ID" value="QSX94523.1"/>
    <property type="molecule type" value="Genomic_DNA"/>
</dbReference>
<evidence type="ECO:0000313" key="1">
    <source>
        <dbReference type="EMBL" id="QSX94523.1"/>
    </source>
</evidence>
<reference evidence="1 2" key="1">
    <citation type="submission" date="2021-03" db="EMBL/GenBank/DDBJ databases">
        <title>Draft genome sequence of Janthinobacterium sp. strain PLB02 isolated from infected primmorphs (Lubomirskia baicalensis).</title>
        <authorList>
            <person name="Chernogor L.I."/>
            <person name="Belikov S.I."/>
            <person name="Petrushin I.S."/>
        </authorList>
    </citation>
    <scope>NUCLEOTIDE SEQUENCE [LARGE SCALE GENOMIC DNA]</scope>
    <source>
        <strain evidence="1 2">PLB02</strain>
    </source>
</reference>
<gene>
    <name evidence="1" type="ORF">J3P46_17530</name>
</gene>
<accession>A0AAJ4MP82</accession>
<dbReference type="AlphaFoldDB" id="A0AAJ4MP82"/>
<feature type="non-terminal residue" evidence="1">
    <location>
        <position position="1"/>
    </location>
</feature>
<dbReference type="RefSeq" id="WP_208672417.1">
    <property type="nucleotide sequence ID" value="NZ_CP071520.1"/>
</dbReference>
<name>A0AAJ4MP82_9BURK</name>
<protein>
    <submittedName>
        <fullName evidence="1">Uncharacterized protein</fullName>
    </submittedName>
</protein>
<proteinExistence type="predicted"/>